<evidence type="ECO:0000313" key="2">
    <source>
        <dbReference type="EMBL" id="ASF46550.1"/>
    </source>
</evidence>
<evidence type="ECO:0000259" key="1">
    <source>
        <dbReference type="Pfam" id="PF07238"/>
    </source>
</evidence>
<keyword evidence="4" id="KW-1185">Reference proteome</keyword>
<dbReference type="RefSeq" id="WP_088619422.1">
    <property type="nucleotide sequence ID" value="NZ_CP022129.1"/>
</dbReference>
<dbReference type="EMBL" id="PGFZ01000001">
    <property type="protein sequence ID" value="POZ53584.1"/>
    <property type="molecule type" value="Genomic_DNA"/>
</dbReference>
<dbReference type="Proteomes" id="UP000197019">
    <property type="component" value="Chromosome"/>
</dbReference>
<proteinExistence type="predicted"/>
<accession>A0A1Z4BZ66</accession>
<gene>
    <name evidence="3" type="ORF">AADEFJLK_00614</name>
    <name evidence="2" type="ORF">CEK71_10970</name>
</gene>
<dbReference type="GO" id="GO:0035438">
    <property type="term" value="F:cyclic-di-GMP binding"/>
    <property type="evidence" value="ECO:0007669"/>
    <property type="project" value="InterPro"/>
</dbReference>
<evidence type="ECO:0000313" key="5">
    <source>
        <dbReference type="Proteomes" id="UP000237423"/>
    </source>
</evidence>
<evidence type="ECO:0000313" key="4">
    <source>
        <dbReference type="Proteomes" id="UP000197019"/>
    </source>
</evidence>
<reference evidence="2 4" key="1">
    <citation type="submission" date="2017-06" db="EMBL/GenBank/DDBJ databases">
        <title>Genome Sequencing of the methanotroph Methylovulum psychrotolerants str. HV10-M2 isolated from a high-altitude environment.</title>
        <authorList>
            <person name="Mateos-Rivera A."/>
        </authorList>
    </citation>
    <scope>NUCLEOTIDE SEQUENCE [LARGE SCALE GENOMIC DNA]</scope>
    <source>
        <strain evidence="2 4">HV10_M2</strain>
    </source>
</reference>
<reference evidence="3 5" key="2">
    <citation type="submission" date="2017-11" db="EMBL/GenBank/DDBJ databases">
        <title>Draft Genome Sequence of Methylobacter psychrotolerans Sph1T, an Obligate Methanotroph from Low-Temperature Environments.</title>
        <authorList>
            <person name="Oshkin I.Y."/>
            <person name="Miroshnikov K."/>
            <person name="Belova S.E."/>
            <person name="Korzhenkov A."/>
            <person name="Toshchakov S.V."/>
            <person name="Dedysh S.N."/>
        </authorList>
    </citation>
    <scope>NUCLEOTIDE SEQUENCE [LARGE SCALE GENOMIC DNA]</scope>
    <source>
        <strain evidence="3 5">Sph1</strain>
    </source>
</reference>
<dbReference type="KEGG" id="mpsy:CEK71_10970"/>
<organism evidence="2 4">
    <name type="scientific">Methylovulum psychrotolerans</name>
    <dbReference type="NCBI Taxonomy" id="1704499"/>
    <lineage>
        <taxon>Bacteria</taxon>
        <taxon>Pseudomonadati</taxon>
        <taxon>Pseudomonadota</taxon>
        <taxon>Gammaproteobacteria</taxon>
        <taxon>Methylococcales</taxon>
        <taxon>Methylococcaceae</taxon>
        <taxon>Methylovulum</taxon>
    </lineage>
</organism>
<dbReference type="Proteomes" id="UP000237423">
    <property type="component" value="Unassembled WGS sequence"/>
</dbReference>
<evidence type="ECO:0000313" key="3">
    <source>
        <dbReference type="EMBL" id="POZ53584.1"/>
    </source>
</evidence>
<dbReference type="InterPro" id="IPR009875">
    <property type="entry name" value="PilZ_domain"/>
</dbReference>
<dbReference type="SUPFAM" id="SSF141371">
    <property type="entry name" value="PilZ domain-like"/>
    <property type="match status" value="1"/>
</dbReference>
<dbReference type="OrthoDB" id="5577297at2"/>
<feature type="domain" description="PilZ" evidence="1">
    <location>
        <begin position="7"/>
        <end position="108"/>
    </location>
</feature>
<sequence length="120" mass="13000">MSQIPENKRRHVRVPTNLAYRFVVENQEYVGQVGNISLSGAFLSAPNPPLNPSHLCQSGILQICLHHEALTLKCDIIYAATIEGTFPVGVGVCFSETDAPTQQSIKALEAALGLKSHPPH</sequence>
<dbReference type="EMBL" id="CP022129">
    <property type="protein sequence ID" value="ASF46550.1"/>
    <property type="molecule type" value="Genomic_DNA"/>
</dbReference>
<name>A0A1Z4BZ66_9GAMM</name>
<dbReference type="Pfam" id="PF07238">
    <property type="entry name" value="PilZ"/>
    <property type="match status" value="1"/>
</dbReference>
<protein>
    <submittedName>
        <fullName evidence="3">PilZ domain-containing protein</fullName>
    </submittedName>
</protein>
<dbReference type="AlphaFoldDB" id="A0A1Z4BZ66"/>
<dbReference type="Gene3D" id="2.40.10.220">
    <property type="entry name" value="predicted glycosyltransferase like domains"/>
    <property type="match status" value="1"/>
</dbReference>